<dbReference type="HOGENOM" id="CLU_054506_1_1_12"/>
<evidence type="ECO:0000256" key="4">
    <source>
        <dbReference type="ARBA" id="ARBA00023163"/>
    </source>
</evidence>
<dbReference type="SUPFAM" id="SSF100950">
    <property type="entry name" value="NagB/RpiA/CoA transferase-like"/>
    <property type="match status" value="1"/>
</dbReference>
<accession>F4LKQ2</accession>
<dbReference type="OrthoDB" id="356229at2"/>
<comment type="similarity">
    <text evidence="1">Belongs to the SorC transcriptional regulatory family.</text>
</comment>
<name>F4LKQ2_TREBD</name>
<dbReference type="STRING" id="906968.Trebr_0055"/>
<dbReference type="GO" id="GO:0003677">
    <property type="term" value="F:DNA binding"/>
    <property type="evidence" value="ECO:0007669"/>
    <property type="project" value="UniProtKB-KW"/>
</dbReference>
<dbReference type="KEGG" id="tbe:Trebr_0055"/>
<dbReference type="GO" id="GO:0030246">
    <property type="term" value="F:carbohydrate binding"/>
    <property type="evidence" value="ECO:0007669"/>
    <property type="project" value="InterPro"/>
</dbReference>
<dbReference type="RefSeq" id="WP_013757233.1">
    <property type="nucleotide sequence ID" value="NC_015500.1"/>
</dbReference>
<dbReference type="SUPFAM" id="SSF46785">
    <property type="entry name" value="Winged helix' DNA-binding domain"/>
    <property type="match status" value="1"/>
</dbReference>
<keyword evidence="7" id="KW-1185">Reference proteome</keyword>
<evidence type="ECO:0000259" key="5">
    <source>
        <dbReference type="Pfam" id="PF04198"/>
    </source>
</evidence>
<organism evidence="6 7">
    <name type="scientific">Treponema brennaborense (strain DSM 12168 / CIP 105900 / DD5/3)</name>
    <dbReference type="NCBI Taxonomy" id="906968"/>
    <lineage>
        <taxon>Bacteria</taxon>
        <taxon>Pseudomonadati</taxon>
        <taxon>Spirochaetota</taxon>
        <taxon>Spirochaetia</taxon>
        <taxon>Spirochaetales</taxon>
        <taxon>Treponemataceae</taxon>
        <taxon>Treponema</taxon>
    </lineage>
</organism>
<evidence type="ECO:0000256" key="2">
    <source>
        <dbReference type="ARBA" id="ARBA00023015"/>
    </source>
</evidence>
<evidence type="ECO:0000313" key="6">
    <source>
        <dbReference type="EMBL" id="AEE15513.1"/>
    </source>
</evidence>
<dbReference type="Gene3D" id="3.40.50.1360">
    <property type="match status" value="1"/>
</dbReference>
<reference evidence="7" key="1">
    <citation type="submission" date="2011-04" db="EMBL/GenBank/DDBJ databases">
        <title>The complete genome of Treponema brennaborense DSM 12168.</title>
        <authorList>
            <person name="Lucas S."/>
            <person name="Han J."/>
            <person name="Lapidus A."/>
            <person name="Bruce D."/>
            <person name="Goodwin L."/>
            <person name="Pitluck S."/>
            <person name="Peters L."/>
            <person name="Kyrpides N."/>
            <person name="Mavromatis K."/>
            <person name="Ivanova N."/>
            <person name="Mikhailova N."/>
            <person name="Pagani I."/>
            <person name="Teshima H."/>
            <person name="Detter J.C."/>
            <person name="Tapia R."/>
            <person name="Han C."/>
            <person name="Land M."/>
            <person name="Hauser L."/>
            <person name="Markowitz V."/>
            <person name="Cheng J.-F."/>
            <person name="Hugenholtz P."/>
            <person name="Woyke T."/>
            <person name="Wu D."/>
            <person name="Gronow S."/>
            <person name="Wellnitz S."/>
            <person name="Brambilla E."/>
            <person name="Klenk H.-P."/>
            <person name="Eisen J.A."/>
        </authorList>
    </citation>
    <scope>NUCLEOTIDE SEQUENCE [LARGE SCALE GENOMIC DNA]</scope>
    <source>
        <strain evidence="7">DSM 12168 / CIP 105900 / DD5/3</strain>
    </source>
</reference>
<dbReference type="InterPro" id="IPR036390">
    <property type="entry name" value="WH_DNA-bd_sf"/>
</dbReference>
<dbReference type="PANTHER" id="PTHR34294:SF1">
    <property type="entry name" value="TRANSCRIPTIONAL REGULATOR LSRR"/>
    <property type="match status" value="1"/>
</dbReference>
<sequence length="317" mass="35548">MEKRKFYIKIAHFYYVLKLTQDEIAKRFSISRQKVNQIINQLEDMQIVSIKINGYENRDFILENTIETEFNLKHVLVASVSDDFTPENVMNEVTSLAASCLDVFLPQKKRIGVSFSRTLSKTVQKMEYKKNANGHVVQMFGVQNALSDSTKDSTVAHLLAEKLDCTCYTMYSPGIVSSAELRNMLLKEKPIRDYFDYLTTCDAALVGIGSIDSDTFIRQNFFAEAEIEQLRSTGFHSVVCLNPIRDDGSWHDCPLSDRIIGIDIPTLRKIPDVIAVSANADKAKSIVSALRTGCIDTLIVDSRTAARICTLISPAAP</sequence>
<proteinExistence type="inferred from homology"/>
<evidence type="ECO:0000256" key="3">
    <source>
        <dbReference type="ARBA" id="ARBA00023125"/>
    </source>
</evidence>
<keyword evidence="3" id="KW-0238">DNA-binding</keyword>
<protein>
    <submittedName>
        <fullName evidence="6">Transcriptional regulator, DeoR family</fullName>
    </submittedName>
</protein>
<dbReference type="InterPro" id="IPR051054">
    <property type="entry name" value="SorC_transcr_regulators"/>
</dbReference>
<dbReference type="eggNOG" id="COG2390">
    <property type="taxonomic scope" value="Bacteria"/>
</dbReference>
<dbReference type="Pfam" id="PF04198">
    <property type="entry name" value="Sugar-bind"/>
    <property type="match status" value="1"/>
</dbReference>
<evidence type="ECO:0000313" key="7">
    <source>
        <dbReference type="Proteomes" id="UP000006546"/>
    </source>
</evidence>
<dbReference type="AlphaFoldDB" id="F4LKQ2"/>
<keyword evidence="2" id="KW-0805">Transcription regulation</keyword>
<dbReference type="Proteomes" id="UP000006546">
    <property type="component" value="Chromosome"/>
</dbReference>
<dbReference type="InterPro" id="IPR036388">
    <property type="entry name" value="WH-like_DNA-bd_sf"/>
</dbReference>
<keyword evidence="4" id="KW-0804">Transcription</keyword>
<evidence type="ECO:0000256" key="1">
    <source>
        <dbReference type="ARBA" id="ARBA00010466"/>
    </source>
</evidence>
<dbReference type="Gene3D" id="1.10.10.10">
    <property type="entry name" value="Winged helix-like DNA-binding domain superfamily/Winged helix DNA-binding domain"/>
    <property type="match status" value="1"/>
</dbReference>
<gene>
    <name evidence="6" type="ordered locus">Trebr_0055</name>
</gene>
<dbReference type="PANTHER" id="PTHR34294">
    <property type="entry name" value="TRANSCRIPTIONAL REGULATOR-RELATED"/>
    <property type="match status" value="1"/>
</dbReference>
<dbReference type="InterPro" id="IPR007324">
    <property type="entry name" value="Sugar-bd_dom_put"/>
</dbReference>
<dbReference type="EMBL" id="CP002696">
    <property type="protein sequence ID" value="AEE15513.1"/>
    <property type="molecule type" value="Genomic_DNA"/>
</dbReference>
<feature type="domain" description="Sugar-binding" evidence="5">
    <location>
        <begin position="59"/>
        <end position="308"/>
    </location>
</feature>
<dbReference type="InterPro" id="IPR037171">
    <property type="entry name" value="NagB/RpiA_transferase-like"/>
</dbReference>